<evidence type="ECO:0000313" key="3">
    <source>
        <dbReference type="Proteomes" id="UP000592216"/>
    </source>
</evidence>
<evidence type="ECO:0000256" key="1">
    <source>
        <dbReference type="SAM" id="Phobius"/>
    </source>
</evidence>
<feature type="transmembrane region" description="Helical" evidence="1">
    <location>
        <begin position="93"/>
        <end position="113"/>
    </location>
</feature>
<sequence length="144" mass="14682">MILDSIMENWAEFFTDPETQKAISWLGGGLAAIGAAAWTVIKYFYPKEESKPPAAVPQNSVSSSKVTADGGGTAVGGNVSISGPTINQGPNRFSIIALALAVVGVIVLSLAFAGNNVTAINGGVAIGGDASESQVQTDNQSIEK</sequence>
<keyword evidence="1" id="KW-0812">Transmembrane</keyword>
<feature type="transmembrane region" description="Helical" evidence="1">
    <location>
        <begin position="22"/>
        <end position="41"/>
    </location>
</feature>
<reference evidence="2 3" key="1">
    <citation type="submission" date="2020-04" db="EMBL/GenBank/DDBJ databases">
        <title>Donghicola sp., a member of the Rhodobacteraceae family isolated from mangrove forest in Thailand.</title>
        <authorList>
            <person name="Charoenyingcharoen P."/>
            <person name="Yukphan P."/>
        </authorList>
    </citation>
    <scope>NUCLEOTIDE SEQUENCE [LARGE SCALE GENOMIC DNA]</scope>
    <source>
        <strain evidence="2 3">B5-SW-15</strain>
    </source>
</reference>
<organism evidence="2 3">
    <name type="scientific">Donghicola mangrovi</name>
    <dbReference type="NCBI Taxonomy" id="2729614"/>
    <lineage>
        <taxon>Bacteria</taxon>
        <taxon>Pseudomonadati</taxon>
        <taxon>Pseudomonadota</taxon>
        <taxon>Alphaproteobacteria</taxon>
        <taxon>Rhodobacterales</taxon>
        <taxon>Roseobacteraceae</taxon>
        <taxon>Donghicola</taxon>
    </lineage>
</organism>
<proteinExistence type="predicted"/>
<dbReference type="Proteomes" id="UP000592216">
    <property type="component" value="Unassembled WGS sequence"/>
</dbReference>
<dbReference type="AlphaFoldDB" id="A0A850QDC5"/>
<keyword evidence="1" id="KW-0472">Membrane</keyword>
<accession>A0A850QDC5</accession>
<keyword evidence="1" id="KW-1133">Transmembrane helix</keyword>
<protein>
    <submittedName>
        <fullName evidence="2">Uncharacterized protein</fullName>
    </submittedName>
</protein>
<comment type="caution">
    <text evidence="2">The sequence shown here is derived from an EMBL/GenBank/DDBJ whole genome shotgun (WGS) entry which is preliminary data.</text>
</comment>
<dbReference type="RefSeq" id="WP_177158496.1">
    <property type="nucleotide sequence ID" value="NZ_JABCJE010000009.1"/>
</dbReference>
<name>A0A850QDC5_9RHOB</name>
<dbReference type="EMBL" id="JABCJE010000009">
    <property type="protein sequence ID" value="NVO24890.1"/>
    <property type="molecule type" value="Genomic_DNA"/>
</dbReference>
<gene>
    <name evidence="2" type="ORF">HJ536_16155</name>
</gene>
<evidence type="ECO:0000313" key="2">
    <source>
        <dbReference type="EMBL" id="NVO24890.1"/>
    </source>
</evidence>